<name>A0A248LG54_9NEIS</name>
<dbReference type="OrthoDB" id="8587613at2"/>
<proteinExistence type="predicted"/>
<evidence type="ECO:0000256" key="1">
    <source>
        <dbReference type="SAM" id="SignalP"/>
    </source>
</evidence>
<evidence type="ECO:0000313" key="3">
    <source>
        <dbReference type="Proteomes" id="UP000197424"/>
    </source>
</evidence>
<evidence type="ECO:0000313" key="2">
    <source>
        <dbReference type="EMBL" id="ASJ23474.1"/>
    </source>
</evidence>
<feature type="chain" id="PRO_5013236031" evidence="1">
    <location>
        <begin position="26"/>
        <end position="166"/>
    </location>
</feature>
<dbReference type="EMBL" id="CP022115">
    <property type="protein sequence ID" value="ASJ23474.1"/>
    <property type="molecule type" value="Genomic_DNA"/>
</dbReference>
<dbReference type="AlphaFoldDB" id="A0A248LG54"/>
<dbReference type="Proteomes" id="UP000197424">
    <property type="component" value="Chromosome"/>
</dbReference>
<dbReference type="RefSeq" id="WP_147640072.1">
    <property type="nucleotide sequence ID" value="NZ_CP022115.1"/>
</dbReference>
<keyword evidence="1" id="KW-0732">Signal</keyword>
<sequence length="166" mass="17577">MNGIRKAAGWSGLLLGMGLAGSVMAAPQYVLQCVPAAGIGFGEWLQTRLAVAGWQQNAREPQVGLCFEVQKETVWNRTPYTGACGPSAAMSWGRGNGWWPGPGGVVALDCGWVPEQQPVLYLKTVPLPAGHPVSTYSTPVPAADNPQAGLERAASSLIERLPWLQP</sequence>
<gene>
    <name evidence="2" type="ORF">LHGZ1_0643</name>
</gene>
<protein>
    <submittedName>
        <fullName evidence="2">Uncharacterized protein</fullName>
    </submittedName>
</protein>
<accession>A0A248LG54</accession>
<organism evidence="2 3">
    <name type="scientific">Laribacter hongkongensis</name>
    <dbReference type="NCBI Taxonomy" id="168471"/>
    <lineage>
        <taxon>Bacteria</taxon>
        <taxon>Pseudomonadati</taxon>
        <taxon>Pseudomonadota</taxon>
        <taxon>Betaproteobacteria</taxon>
        <taxon>Neisseriales</taxon>
        <taxon>Aquaspirillaceae</taxon>
        <taxon>Laribacter</taxon>
    </lineage>
</organism>
<feature type="signal peptide" evidence="1">
    <location>
        <begin position="1"/>
        <end position="25"/>
    </location>
</feature>
<reference evidence="3" key="1">
    <citation type="submission" date="2017-06" db="EMBL/GenBank/DDBJ databases">
        <title>Whole genome sequence of Laribacter hongkongensis LHGZ1.</title>
        <authorList>
            <person name="Chen D."/>
            <person name="Wu H."/>
            <person name="Chen J."/>
        </authorList>
    </citation>
    <scope>NUCLEOTIDE SEQUENCE [LARGE SCALE GENOMIC DNA]</scope>
    <source>
        <strain evidence="3">LHGZ1</strain>
    </source>
</reference>